<feature type="binding site" evidence="2">
    <location>
        <position position="132"/>
    </location>
    <ligand>
        <name>Mg(2+)</name>
        <dbReference type="ChEBI" id="CHEBI:18420"/>
        <label>1</label>
    </ligand>
</feature>
<comment type="miscellaneous">
    <text evidence="2">Reaction mechanism of ThiL seems to utilize a direct, inline transfer of the gamma-phosphate of ATP to TMP rather than a phosphorylated enzyme intermediate.</text>
</comment>
<comment type="similarity">
    <text evidence="2">Belongs to the thiamine-monophosphate kinase family.</text>
</comment>
<dbReference type="EMBL" id="JANURM010000003">
    <property type="protein sequence ID" value="MDL0088687.1"/>
    <property type="molecule type" value="Genomic_DNA"/>
</dbReference>
<feature type="binding site" evidence="2">
    <location>
        <position position="36"/>
    </location>
    <ligand>
        <name>Mg(2+)</name>
        <dbReference type="ChEBI" id="CHEBI:18420"/>
        <label>4</label>
    </ligand>
</feature>
<feature type="binding site" evidence="2">
    <location>
        <position position="84"/>
    </location>
    <ligand>
        <name>Mg(2+)</name>
        <dbReference type="ChEBI" id="CHEBI:18420"/>
        <label>2</label>
    </ligand>
</feature>
<evidence type="ECO:0000256" key="2">
    <source>
        <dbReference type="HAMAP-Rule" id="MF_02128"/>
    </source>
</evidence>
<dbReference type="HAMAP" id="MF_02128">
    <property type="entry name" value="TMP_kinase"/>
    <property type="match status" value="1"/>
</dbReference>
<dbReference type="GO" id="GO:0016301">
    <property type="term" value="F:kinase activity"/>
    <property type="evidence" value="ECO:0007669"/>
    <property type="project" value="UniProtKB-KW"/>
</dbReference>
<gene>
    <name evidence="2" type="primary">thiL</name>
    <name evidence="5" type="ORF">NYG85_04775</name>
</gene>
<keyword evidence="1 2" id="KW-0784">Thiamine biosynthesis</keyword>
<proteinExistence type="inferred from homology"/>
<dbReference type="PANTHER" id="PTHR30270">
    <property type="entry name" value="THIAMINE-MONOPHOSPHATE KINASE"/>
    <property type="match status" value="1"/>
</dbReference>
<accession>A0ABT7HP27</accession>
<dbReference type="SUPFAM" id="SSF56042">
    <property type="entry name" value="PurM C-terminal domain-like"/>
    <property type="match status" value="1"/>
</dbReference>
<organism evidence="5 6">
    <name type="scientific">Campylobacter gastrosuis</name>
    <dbReference type="NCBI Taxonomy" id="2974576"/>
    <lineage>
        <taxon>Bacteria</taxon>
        <taxon>Pseudomonadati</taxon>
        <taxon>Campylobacterota</taxon>
        <taxon>Epsilonproteobacteria</taxon>
        <taxon>Campylobacterales</taxon>
        <taxon>Campylobacteraceae</taxon>
        <taxon>Campylobacter</taxon>
    </lineage>
</organism>
<keyword evidence="6" id="KW-1185">Reference proteome</keyword>
<keyword evidence="2" id="KW-0547">Nucleotide-binding</keyword>
<feature type="domain" description="PurM-like C-terminal" evidence="4">
    <location>
        <begin position="161"/>
        <end position="313"/>
    </location>
</feature>
<dbReference type="PANTHER" id="PTHR30270:SF3">
    <property type="entry name" value="THIAMINE-MONOPHOSPHATE KINASE"/>
    <property type="match status" value="1"/>
</dbReference>
<feature type="domain" description="PurM-like N-terminal" evidence="3">
    <location>
        <begin position="34"/>
        <end position="148"/>
    </location>
</feature>
<feature type="binding site" evidence="2">
    <location>
        <position position="84"/>
    </location>
    <ligand>
        <name>Mg(2+)</name>
        <dbReference type="ChEBI" id="CHEBI:18420"/>
        <label>3</label>
    </ligand>
</feature>
<keyword evidence="2" id="KW-0460">Magnesium</keyword>
<sequence length="351" mass="38693">MTNTNIIFKLGEKLLVSKIIDILNVDSKLIGGFGHDSAFLDININDDEVLLLNTDRSGLNLTYTLNISDAKCVGDFAISHSISDILISGGSPIAVSIALLLPKNTNFEFVRDTMLGAQEAAKKYGAFIASSDTKNNHKFAIVVTAIGKCKKDQIISRKGAKVGDLIVATGYFGTMISGYLAIKNNLKMSAKTKKLFYQALTHQNPPYKIANKISQAKIVNSGIDNSDGLSSSIYTLCENNNLGAIIYKDSLPIRDESKMVAKKLNIDEFLLCLASGDWQFIYSIPKENVQHFMKINQSNNTKATIIGEFIENSNVLLKSDNSYHILQKIQNDRFSQNSIFDQISKNINYLG</sequence>
<feature type="binding site" evidence="2">
    <location>
        <position position="36"/>
    </location>
    <ligand>
        <name>Mg(2+)</name>
        <dbReference type="ChEBI" id="CHEBI:18420"/>
        <label>3</label>
    </ligand>
</feature>
<dbReference type="CDD" id="cd02194">
    <property type="entry name" value="ThiL"/>
    <property type="match status" value="1"/>
</dbReference>
<feature type="binding site" evidence="2">
    <location>
        <position position="224"/>
    </location>
    <ligand>
        <name>Mg(2+)</name>
        <dbReference type="ChEBI" id="CHEBI:18420"/>
        <label>3</label>
    </ligand>
</feature>
<evidence type="ECO:0000313" key="5">
    <source>
        <dbReference type="EMBL" id="MDL0088687.1"/>
    </source>
</evidence>
<dbReference type="InterPro" id="IPR036676">
    <property type="entry name" value="PurM-like_C_sf"/>
</dbReference>
<dbReference type="InterPro" id="IPR016188">
    <property type="entry name" value="PurM-like_N"/>
</dbReference>
<feature type="binding site" evidence="2">
    <location>
        <position position="55"/>
    </location>
    <ligand>
        <name>Mg(2+)</name>
        <dbReference type="ChEBI" id="CHEBI:18420"/>
        <label>2</label>
    </ligand>
</feature>
<protein>
    <recommendedName>
        <fullName evidence="2">Thiamine-monophosphate kinase</fullName>
        <shortName evidence="2">TMP kinase</shortName>
        <shortName evidence="2">Thiamine-phosphate kinase</shortName>
        <ecNumber evidence="2">2.7.4.16</ecNumber>
    </recommendedName>
</protein>
<dbReference type="SUPFAM" id="SSF55326">
    <property type="entry name" value="PurM N-terminal domain-like"/>
    <property type="match status" value="1"/>
</dbReference>
<dbReference type="InterPro" id="IPR036921">
    <property type="entry name" value="PurM-like_N_sf"/>
</dbReference>
<reference evidence="5" key="2">
    <citation type="journal article" date="2023" name="Microorganisms">
        <title>Isolation and Genomic Characteristics of Cat-Borne Campylobacter felis sp. nov. and Sheep-Borne Campylobacter ovis sp. nov.</title>
        <authorList>
            <person name="Wang H."/>
            <person name="Li Y."/>
            <person name="Gu Y."/>
            <person name="Zhou G."/>
            <person name="Chen X."/>
            <person name="Zhang X."/>
            <person name="Shao Z."/>
            <person name="Zhang J."/>
            <person name="Zhang M."/>
        </authorList>
    </citation>
    <scope>NUCLEOTIDE SEQUENCE</scope>
    <source>
        <strain evidence="5">PS10</strain>
    </source>
</reference>
<comment type="function">
    <text evidence="2">Catalyzes the ATP-dependent phosphorylation of thiamine-monophosphate (TMP) to form thiamine-pyrophosphate (TPP), the active form of vitamin B1.</text>
</comment>
<keyword evidence="2" id="KW-0479">Metal-binding</keyword>
<reference evidence="5" key="1">
    <citation type="submission" date="2022-08" db="EMBL/GenBank/DDBJ databases">
        <authorList>
            <person name="Wang H."/>
        </authorList>
    </citation>
    <scope>NUCLEOTIDE SEQUENCE</scope>
    <source>
        <strain evidence="5">PS10</strain>
    </source>
</reference>
<dbReference type="InterPro" id="IPR010918">
    <property type="entry name" value="PurM-like_C_dom"/>
</dbReference>
<name>A0ABT7HP27_9BACT</name>
<feature type="binding site" evidence="2">
    <location>
        <position position="54"/>
    </location>
    <ligand>
        <name>Mg(2+)</name>
        <dbReference type="ChEBI" id="CHEBI:18420"/>
        <label>1</label>
    </ligand>
</feature>
<keyword evidence="2" id="KW-0808">Transferase</keyword>
<feature type="binding site" evidence="2">
    <location>
        <position position="84"/>
    </location>
    <ligand>
        <name>Mg(2+)</name>
        <dbReference type="ChEBI" id="CHEBI:18420"/>
        <label>4</label>
    </ligand>
</feature>
<feature type="binding site" evidence="2">
    <location>
        <position position="227"/>
    </location>
    <ligand>
        <name>Mg(2+)</name>
        <dbReference type="ChEBI" id="CHEBI:18420"/>
        <label>5</label>
    </ligand>
</feature>
<comment type="caution">
    <text evidence="5">The sequence shown here is derived from an EMBL/GenBank/DDBJ whole genome shotgun (WGS) entry which is preliminary data.</text>
</comment>
<keyword evidence="2 5" id="KW-0418">Kinase</keyword>
<feature type="binding site" evidence="2">
    <location>
        <position position="226"/>
    </location>
    <ligand>
        <name>ATP</name>
        <dbReference type="ChEBI" id="CHEBI:30616"/>
    </ligand>
</feature>
<dbReference type="EC" id="2.7.4.16" evidence="2"/>
<evidence type="ECO:0000256" key="1">
    <source>
        <dbReference type="ARBA" id="ARBA00022977"/>
    </source>
</evidence>
<comment type="pathway">
    <text evidence="2">Cofactor biosynthesis; thiamine diphosphate biosynthesis; thiamine diphosphate from thiamine phosphate: step 1/1.</text>
</comment>
<dbReference type="RefSeq" id="WP_284937342.1">
    <property type="nucleotide sequence ID" value="NZ_JANURM010000003.1"/>
</dbReference>
<dbReference type="Pfam" id="PF00586">
    <property type="entry name" value="AIRS"/>
    <property type="match status" value="1"/>
</dbReference>
<comment type="catalytic activity">
    <reaction evidence="2">
        <text>thiamine phosphate + ATP = thiamine diphosphate + ADP</text>
        <dbReference type="Rhea" id="RHEA:15913"/>
        <dbReference type="ChEBI" id="CHEBI:30616"/>
        <dbReference type="ChEBI" id="CHEBI:37575"/>
        <dbReference type="ChEBI" id="CHEBI:58937"/>
        <dbReference type="ChEBI" id="CHEBI:456216"/>
        <dbReference type="EC" id="2.7.4.16"/>
    </reaction>
</comment>
<feature type="binding site" evidence="2">
    <location>
        <position position="55"/>
    </location>
    <ligand>
        <name>Mg(2+)</name>
        <dbReference type="ChEBI" id="CHEBI:18420"/>
        <label>1</label>
    </ligand>
</feature>
<dbReference type="InterPro" id="IPR006283">
    <property type="entry name" value="ThiL-like"/>
</dbReference>
<dbReference type="Gene3D" id="3.90.650.10">
    <property type="entry name" value="PurM-like C-terminal domain"/>
    <property type="match status" value="1"/>
</dbReference>
<feature type="binding site" evidence="2">
    <location>
        <position position="157"/>
    </location>
    <ligand>
        <name>ATP</name>
        <dbReference type="ChEBI" id="CHEBI:30616"/>
    </ligand>
</feature>
<dbReference type="Gene3D" id="3.30.1330.10">
    <property type="entry name" value="PurM-like, N-terminal domain"/>
    <property type="match status" value="1"/>
</dbReference>
<dbReference type="PIRSF" id="PIRSF005303">
    <property type="entry name" value="Thiam_monoph_kin"/>
    <property type="match status" value="1"/>
</dbReference>
<comment type="caution">
    <text evidence="2">Lacks conserved residue(s) required for the propagation of feature annotation.</text>
</comment>
<evidence type="ECO:0000259" key="4">
    <source>
        <dbReference type="Pfam" id="PF02769"/>
    </source>
</evidence>
<keyword evidence="2" id="KW-0067">ATP-binding</keyword>
<dbReference type="Pfam" id="PF02769">
    <property type="entry name" value="AIRS_C"/>
    <property type="match status" value="1"/>
</dbReference>
<evidence type="ECO:0000313" key="6">
    <source>
        <dbReference type="Proteomes" id="UP001173801"/>
    </source>
</evidence>
<evidence type="ECO:0000259" key="3">
    <source>
        <dbReference type="Pfam" id="PF00586"/>
    </source>
</evidence>
<dbReference type="Proteomes" id="UP001173801">
    <property type="component" value="Unassembled WGS sequence"/>
</dbReference>